<reference evidence="1 2" key="1">
    <citation type="submission" date="2010-12" db="EMBL/GenBank/DDBJ databases">
        <authorList>
            <person name="Muzny D."/>
            <person name="Qin X."/>
            <person name="Deng J."/>
            <person name="Jiang H."/>
            <person name="Liu Y."/>
            <person name="Qu J."/>
            <person name="Song X.-Z."/>
            <person name="Zhang L."/>
            <person name="Thornton R."/>
            <person name="Coyle M."/>
            <person name="Francisco L."/>
            <person name="Jackson L."/>
            <person name="Javaid M."/>
            <person name="Korchina V."/>
            <person name="Kovar C."/>
            <person name="Mata R."/>
            <person name="Mathew T."/>
            <person name="Ngo R."/>
            <person name="Nguyen L."/>
            <person name="Nguyen N."/>
            <person name="Okwuonu G."/>
            <person name="Ongeri F."/>
            <person name="Pham C."/>
            <person name="Simmons D."/>
            <person name="Wilczek-Boney K."/>
            <person name="Hale W."/>
            <person name="Jakkamsetti A."/>
            <person name="Pham P."/>
            <person name="Ruth R."/>
            <person name="San Lucas F."/>
            <person name="Warren J."/>
            <person name="Zhang J."/>
            <person name="Zhao Z."/>
            <person name="Zhou C."/>
            <person name="Zhu D."/>
            <person name="Lee S."/>
            <person name="Bess C."/>
            <person name="Blankenburg K."/>
            <person name="Forbes L."/>
            <person name="Fu Q."/>
            <person name="Gubbala S."/>
            <person name="Hirani K."/>
            <person name="Jayaseelan J.C."/>
            <person name="Lara F."/>
            <person name="Munidasa M."/>
            <person name="Palculict T."/>
            <person name="Patil S."/>
            <person name="Pu L.-L."/>
            <person name="Saada N."/>
            <person name="Tang L."/>
            <person name="Weissenberger G."/>
            <person name="Zhu Y."/>
            <person name="Hemphill L."/>
            <person name="Shang Y."/>
            <person name="Youmans B."/>
            <person name="Ayvaz T."/>
            <person name="Ross M."/>
            <person name="Santibanez J."/>
            <person name="Aqrawi P."/>
            <person name="Gross S."/>
            <person name="Joshi V."/>
            <person name="Fowler G."/>
            <person name="Nazareth L."/>
            <person name="Reid J."/>
            <person name="Worley K."/>
            <person name="Petrosino J."/>
            <person name="Highlander S."/>
            <person name="Gibbs R."/>
        </authorList>
    </citation>
    <scope>NUCLEOTIDE SEQUENCE [LARGE SCALE GENOMIC DNA]</scope>
    <source>
        <strain evidence="1 2">ATCC 23263</strain>
    </source>
</reference>
<keyword evidence="2" id="KW-1185">Reference proteome</keyword>
<dbReference type="STRING" id="887929.HMP0721_2322"/>
<comment type="caution">
    <text evidence="1">The sequence shown here is derived from an EMBL/GenBank/DDBJ whole genome shotgun (WGS) entry which is preliminary data.</text>
</comment>
<evidence type="ECO:0000313" key="1">
    <source>
        <dbReference type="EMBL" id="EFV00506.1"/>
    </source>
</evidence>
<dbReference type="AlphaFoldDB" id="E6MJY7"/>
<dbReference type="EMBL" id="AEQN01000033">
    <property type="protein sequence ID" value="EFV00506.1"/>
    <property type="molecule type" value="Genomic_DNA"/>
</dbReference>
<protein>
    <submittedName>
        <fullName evidence="1">Uncharacterized protein</fullName>
    </submittedName>
</protein>
<gene>
    <name evidence="1" type="ORF">HMP0721_2322</name>
</gene>
<evidence type="ECO:0000313" key="2">
    <source>
        <dbReference type="Proteomes" id="UP000004754"/>
    </source>
</evidence>
<dbReference type="HOGENOM" id="CLU_2938131_0_0_9"/>
<accession>E6MJY7</accession>
<proteinExistence type="predicted"/>
<dbReference type="Proteomes" id="UP000004754">
    <property type="component" value="Unassembled WGS sequence"/>
</dbReference>
<name>E6MJY7_9FIRM</name>
<organism evidence="1 2">
    <name type="scientific">Pseudoramibacter alactolyticus ATCC 23263</name>
    <dbReference type="NCBI Taxonomy" id="887929"/>
    <lineage>
        <taxon>Bacteria</taxon>
        <taxon>Bacillati</taxon>
        <taxon>Bacillota</taxon>
        <taxon>Clostridia</taxon>
        <taxon>Eubacteriales</taxon>
        <taxon>Eubacteriaceae</taxon>
        <taxon>Pseudoramibacter</taxon>
    </lineage>
</organism>
<sequence>MAAIIKWRRESVFVEHLLKKIDDDTLQGIAEIEISGENTKKWQKIIVKNFYGWSKEIKYE</sequence>